<dbReference type="InterPro" id="IPR015943">
    <property type="entry name" value="WD40/YVTN_repeat-like_dom_sf"/>
</dbReference>
<keyword evidence="1" id="KW-0853">WD repeat</keyword>
<keyword evidence="3" id="KW-1185">Reference proteome</keyword>
<dbReference type="RefSeq" id="WP_166380455.1">
    <property type="nucleotide sequence ID" value="NZ_BAAATT010000011.1"/>
</dbReference>
<dbReference type="InterPro" id="IPR001680">
    <property type="entry name" value="WD40_rpt"/>
</dbReference>
<evidence type="ECO:0000313" key="2">
    <source>
        <dbReference type="EMBL" id="GIG11976.1"/>
    </source>
</evidence>
<dbReference type="Gene3D" id="2.130.10.10">
    <property type="entry name" value="YVTN repeat-like/Quinoprotein amine dehydrogenase"/>
    <property type="match status" value="1"/>
</dbReference>
<accession>A0A8J3LBG2</accession>
<name>A0A8J3LBG2_9ACTN</name>
<feature type="repeat" description="WD" evidence="1">
    <location>
        <begin position="1"/>
        <end position="24"/>
    </location>
</feature>
<dbReference type="Proteomes" id="UP000660339">
    <property type="component" value="Unassembled WGS sequence"/>
</dbReference>
<dbReference type="SUPFAM" id="SSF50969">
    <property type="entry name" value="YVTN repeat-like/Quinoprotein amine dehydrogenase"/>
    <property type="match status" value="1"/>
</dbReference>
<protein>
    <submittedName>
        <fullName evidence="2">Uncharacterized protein</fullName>
    </submittedName>
</protein>
<dbReference type="EMBL" id="BONJ01000001">
    <property type="protein sequence ID" value="GIG11976.1"/>
    <property type="molecule type" value="Genomic_DNA"/>
</dbReference>
<dbReference type="InterPro" id="IPR011044">
    <property type="entry name" value="Quino_amine_DH_bsu"/>
</dbReference>
<sequence length="61" mass="6488">MAVCGSDDSRIRVWDLSSGQPYGTGLTGPQTAAEAIAIGDLDGRTIVVSGHWDGSIWTWRP</sequence>
<proteinExistence type="predicted"/>
<evidence type="ECO:0000313" key="3">
    <source>
        <dbReference type="Proteomes" id="UP000660339"/>
    </source>
</evidence>
<reference evidence="2" key="1">
    <citation type="submission" date="2021-01" db="EMBL/GenBank/DDBJ databases">
        <title>Whole genome shotgun sequence of Catellatospora methionotrophica NBRC 14553.</title>
        <authorList>
            <person name="Komaki H."/>
            <person name="Tamura T."/>
        </authorList>
    </citation>
    <scope>NUCLEOTIDE SEQUENCE</scope>
    <source>
        <strain evidence="2">NBRC 14553</strain>
    </source>
</reference>
<comment type="caution">
    <text evidence="2">The sequence shown here is derived from an EMBL/GenBank/DDBJ whole genome shotgun (WGS) entry which is preliminary data.</text>
</comment>
<gene>
    <name evidence="2" type="ORF">Cme02nite_03080</name>
</gene>
<evidence type="ECO:0000256" key="1">
    <source>
        <dbReference type="PROSITE-ProRule" id="PRU00221"/>
    </source>
</evidence>
<dbReference type="AlphaFoldDB" id="A0A8J3LBG2"/>
<organism evidence="2 3">
    <name type="scientific">Catellatospora methionotrophica</name>
    <dbReference type="NCBI Taxonomy" id="121620"/>
    <lineage>
        <taxon>Bacteria</taxon>
        <taxon>Bacillati</taxon>
        <taxon>Actinomycetota</taxon>
        <taxon>Actinomycetes</taxon>
        <taxon>Micromonosporales</taxon>
        <taxon>Micromonosporaceae</taxon>
        <taxon>Catellatospora</taxon>
    </lineage>
</organism>
<dbReference type="PROSITE" id="PS50082">
    <property type="entry name" value="WD_REPEATS_2"/>
    <property type="match status" value="1"/>
</dbReference>